<name>A0A100WAK4_MYCCR</name>
<dbReference type="GO" id="GO:0050660">
    <property type="term" value="F:flavin adenine dinucleotide binding"/>
    <property type="evidence" value="ECO:0007669"/>
    <property type="project" value="InterPro"/>
</dbReference>
<dbReference type="InterPro" id="IPR036188">
    <property type="entry name" value="FAD/NAD-bd_sf"/>
</dbReference>
<reference evidence="9" key="1">
    <citation type="journal article" date="2016" name="Genome Announc.">
        <title>Draft Genome Sequences of Five Rapidly Growing Mycobacterium Species, M. thermoresistibile, M. fortuitum subsp. acetamidolyticum, M. canariasense, M. brisbanense, and M. novocastrense.</title>
        <authorList>
            <person name="Katahira K."/>
            <person name="Ogura Y."/>
            <person name="Gotoh Y."/>
            <person name="Hayashi T."/>
        </authorList>
    </citation>
    <scope>NUCLEOTIDE SEQUENCE [LARGE SCALE GENOMIC DNA]</scope>
    <source>
        <strain evidence="9">JCM15298</strain>
    </source>
</reference>
<evidence type="ECO:0000256" key="1">
    <source>
        <dbReference type="ARBA" id="ARBA00001974"/>
    </source>
</evidence>
<dbReference type="Proteomes" id="UP000069443">
    <property type="component" value="Unassembled WGS sequence"/>
</dbReference>
<keyword evidence="7 8" id="KW-0503">Monooxygenase</keyword>
<dbReference type="PRINTS" id="PR00368">
    <property type="entry name" value="FADPNR"/>
</dbReference>
<keyword evidence="3" id="KW-0285">Flavoprotein</keyword>
<dbReference type="EMBL" id="BCSY01000035">
    <property type="protein sequence ID" value="GAS94570.1"/>
    <property type="molecule type" value="Genomic_DNA"/>
</dbReference>
<keyword evidence="9" id="KW-1185">Reference proteome</keyword>
<comment type="cofactor">
    <cofactor evidence="1">
        <name>FAD</name>
        <dbReference type="ChEBI" id="CHEBI:57692"/>
    </cofactor>
</comment>
<dbReference type="PANTHER" id="PTHR43872:SF1">
    <property type="entry name" value="MONOOXYGENASE, PUTATIVE (AFU_ORTHOLOGUE AFUA_8G02570)-RELATED"/>
    <property type="match status" value="1"/>
</dbReference>
<comment type="caution">
    <text evidence="8">The sequence shown here is derived from an EMBL/GenBank/DDBJ whole genome shotgun (WGS) entry which is preliminary data.</text>
</comment>
<dbReference type="AlphaFoldDB" id="A0A100WAK4"/>
<evidence type="ECO:0000256" key="6">
    <source>
        <dbReference type="ARBA" id="ARBA00023002"/>
    </source>
</evidence>
<comment type="similarity">
    <text evidence="2">Belongs to the FAD-binding monooxygenase family.</text>
</comment>
<gene>
    <name evidence="8" type="primary">ethA</name>
    <name evidence="8" type="ORF">RMCC_1536</name>
</gene>
<evidence type="ECO:0000256" key="2">
    <source>
        <dbReference type="ARBA" id="ARBA00010139"/>
    </source>
</evidence>
<reference evidence="9" key="2">
    <citation type="submission" date="2016-02" db="EMBL/GenBank/DDBJ databases">
        <title>Draft genome sequence of five rapidly growing Mycobacterium species.</title>
        <authorList>
            <person name="Katahira K."/>
            <person name="Gotou Y."/>
            <person name="Iida K."/>
            <person name="Ogura Y."/>
            <person name="Hayashi T."/>
        </authorList>
    </citation>
    <scope>NUCLEOTIDE SEQUENCE [LARGE SCALE GENOMIC DNA]</scope>
    <source>
        <strain evidence="9">JCM15298</strain>
    </source>
</reference>
<protein>
    <submittedName>
        <fullName evidence="8">FAD-containing monooxygenase EthA</fullName>
    </submittedName>
</protein>
<keyword evidence="6" id="KW-0560">Oxidoreductase</keyword>
<proteinExistence type="inferred from homology"/>
<evidence type="ECO:0000313" key="9">
    <source>
        <dbReference type="Proteomes" id="UP000069443"/>
    </source>
</evidence>
<dbReference type="FunFam" id="3.50.50.60:FF:000228">
    <property type="entry name" value="FAD-containing monooxygenase EthA"/>
    <property type="match status" value="1"/>
</dbReference>
<dbReference type="SUPFAM" id="SSF51905">
    <property type="entry name" value="FAD/NAD(P)-binding domain"/>
    <property type="match status" value="1"/>
</dbReference>
<evidence type="ECO:0000256" key="3">
    <source>
        <dbReference type="ARBA" id="ARBA00022630"/>
    </source>
</evidence>
<sequence>MAPEPTGDQMNSAEPEHVDVIVVGAGIAGISAAWHLRKHCPALDMVVLEGRSELGGTWSLFRYPGVRCDSDMYTLGFSFAPWTREDAIVGGEVILSYLKQVADQENITPFIRFGNHVHAARWSSRHNRWTVEVDTPDGPRQLTCSFLMACTGYYRYDGGYLPEFHGIDEFAGPVVHPQQWPDDLTVTGKRIAVIGSGATAMTLAPRLAEEAGHVSLVQRSPTYVVSRPRRDRFANLLLRWLPRRAAYSVIRVKNVSMMTLSLYMARKVPKRMGEAIIGRTKRELPPDYDVDKHFRPRYKIWDNRLCLILDGDLFKSIGRGDLTMVTGEIDRFDRDGLFLSTGEHIPADIVVTATGFHMRLFGGVDLYLDDRPIDLTDTVCYKGMMLDGVPNFAFTVGYQAATYTLKADIVSRYVSRLLNHMAENDISCATPHLDESVQLEPFTQYRPGYVQRVLDTLPRQGSKPPWRLSMNYYRDSWMAKVQPVADTHIRLS</sequence>
<evidence type="ECO:0000256" key="4">
    <source>
        <dbReference type="ARBA" id="ARBA00022827"/>
    </source>
</evidence>
<organism evidence="8 9">
    <name type="scientific">Mycolicibacterium canariasense</name>
    <name type="common">Mycobacterium canariasense</name>
    <dbReference type="NCBI Taxonomy" id="228230"/>
    <lineage>
        <taxon>Bacteria</taxon>
        <taxon>Bacillati</taxon>
        <taxon>Actinomycetota</taxon>
        <taxon>Actinomycetes</taxon>
        <taxon>Mycobacteriales</taxon>
        <taxon>Mycobacteriaceae</taxon>
        <taxon>Mycolicibacterium</taxon>
    </lineage>
</organism>
<dbReference type="PANTHER" id="PTHR43872">
    <property type="entry name" value="MONOOXYGENASE, PUTATIVE (AFU_ORTHOLOGUE AFUA_8G02570)-RELATED"/>
    <property type="match status" value="1"/>
</dbReference>
<dbReference type="Gene3D" id="3.50.50.60">
    <property type="entry name" value="FAD/NAD(P)-binding domain"/>
    <property type="match status" value="2"/>
</dbReference>
<dbReference type="GO" id="GO:0050661">
    <property type="term" value="F:NADP binding"/>
    <property type="evidence" value="ECO:0007669"/>
    <property type="project" value="InterPro"/>
</dbReference>
<evidence type="ECO:0000313" key="8">
    <source>
        <dbReference type="EMBL" id="GAS94570.1"/>
    </source>
</evidence>
<keyword evidence="5" id="KW-0521">NADP</keyword>
<dbReference type="Pfam" id="PF13450">
    <property type="entry name" value="NAD_binding_8"/>
    <property type="match status" value="1"/>
</dbReference>
<dbReference type="InterPro" id="IPR020946">
    <property type="entry name" value="Flavin_mOase-like"/>
</dbReference>
<dbReference type="GO" id="GO:0004499">
    <property type="term" value="F:N,N-dimethylaniline monooxygenase activity"/>
    <property type="evidence" value="ECO:0007669"/>
    <property type="project" value="InterPro"/>
</dbReference>
<keyword evidence="4" id="KW-0274">FAD</keyword>
<evidence type="ECO:0000256" key="7">
    <source>
        <dbReference type="ARBA" id="ARBA00023033"/>
    </source>
</evidence>
<dbReference type="STRING" id="228230.RMCC_1536"/>
<dbReference type="PRINTS" id="PR00469">
    <property type="entry name" value="PNDRDTASEII"/>
</dbReference>
<evidence type="ECO:0000256" key="5">
    <source>
        <dbReference type="ARBA" id="ARBA00022857"/>
    </source>
</evidence>
<accession>A0A100WAK4</accession>
<dbReference type="InterPro" id="IPR051820">
    <property type="entry name" value="FAD-binding_MO"/>
</dbReference>
<dbReference type="Pfam" id="PF00743">
    <property type="entry name" value="FMO-like"/>
    <property type="match status" value="1"/>
</dbReference>